<proteinExistence type="predicted"/>
<dbReference type="PROSITE" id="PS51140">
    <property type="entry name" value="CUE"/>
    <property type="match status" value="1"/>
</dbReference>
<dbReference type="GO" id="GO:0006511">
    <property type="term" value="P:ubiquitin-dependent protein catabolic process"/>
    <property type="evidence" value="ECO:0007669"/>
    <property type="project" value="TreeGrafter"/>
</dbReference>
<dbReference type="InterPro" id="IPR003892">
    <property type="entry name" value="CUE"/>
</dbReference>
<dbReference type="EMBL" id="KZ084089">
    <property type="protein sequence ID" value="OSD07015.1"/>
    <property type="molecule type" value="Genomic_DNA"/>
</dbReference>
<evidence type="ECO:0000256" key="1">
    <source>
        <dbReference type="SAM" id="MobiDB-lite"/>
    </source>
</evidence>
<protein>
    <recommendedName>
        <fullName evidence="2">CUE domain-containing protein</fullName>
    </recommendedName>
</protein>
<evidence type="ECO:0000259" key="2">
    <source>
        <dbReference type="PROSITE" id="PS51140"/>
    </source>
</evidence>
<keyword evidence="4" id="KW-1185">Reference proteome</keyword>
<dbReference type="GO" id="GO:0043130">
    <property type="term" value="F:ubiquitin binding"/>
    <property type="evidence" value="ECO:0007669"/>
    <property type="project" value="InterPro"/>
</dbReference>
<dbReference type="PANTHER" id="PTHR16461">
    <property type="entry name" value="TOLL-INTERACTING PROTEIN"/>
    <property type="match status" value="1"/>
</dbReference>
<dbReference type="Pfam" id="PF02845">
    <property type="entry name" value="CUE"/>
    <property type="match status" value="1"/>
</dbReference>
<feature type="region of interest" description="Disordered" evidence="1">
    <location>
        <begin position="236"/>
        <end position="258"/>
    </location>
</feature>
<dbReference type="InterPro" id="IPR009060">
    <property type="entry name" value="UBA-like_sf"/>
</dbReference>
<dbReference type="Proteomes" id="UP000193067">
    <property type="component" value="Unassembled WGS sequence"/>
</dbReference>
<feature type="compositionally biased region" description="Basic and acidic residues" evidence="1">
    <location>
        <begin position="94"/>
        <end position="106"/>
    </location>
</feature>
<accession>A0A1Y2J0S6</accession>
<feature type="compositionally biased region" description="Low complexity" evidence="1">
    <location>
        <begin position="354"/>
        <end position="381"/>
    </location>
</feature>
<reference evidence="3 4" key="1">
    <citation type="journal article" date="2015" name="Biotechnol. Biofuels">
        <title>Enhanced degradation of softwood versus hardwood by the white-rot fungus Pycnoporus coccineus.</title>
        <authorList>
            <person name="Couturier M."/>
            <person name="Navarro D."/>
            <person name="Chevret D."/>
            <person name="Henrissat B."/>
            <person name="Piumi F."/>
            <person name="Ruiz-Duenas F.J."/>
            <person name="Martinez A.T."/>
            <person name="Grigoriev I.V."/>
            <person name="Riley R."/>
            <person name="Lipzen A."/>
            <person name="Berrin J.G."/>
            <person name="Master E.R."/>
            <person name="Rosso M.N."/>
        </authorList>
    </citation>
    <scope>NUCLEOTIDE SEQUENCE [LARGE SCALE GENOMIC DNA]</scope>
    <source>
        <strain evidence="3 4">BRFM310</strain>
    </source>
</reference>
<dbReference type="PANTHER" id="PTHR16461:SF5">
    <property type="entry name" value="TOLL-INTERACTING PROTEIN"/>
    <property type="match status" value="1"/>
</dbReference>
<organism evidence="3 4">
    <name type="scientific">Trametes coccinea (strain BRFM310)</name>
    <name type="common">Pycnoporus coccineus</name>
    <dbReference type="NCBI Taxonomy" id="1353009"/>
    <lineage>
        <taxon>Eukaryota</taxon>
        <taxon>Fungi</taxon>
        <taxon>Dikarya</taxon>
        <taxon>Basidiomycota</taxon>
        <taxon>Agaricomycotina</taxon>
        <taxon>Agaricomycetes</taxon>
        <taxon>Polyporales</taxon>
        <taxon>Polyporaceae</taxon>
        <taxon>Trametes</taxon>
    </lineage>
</organism>
<dbReference type="CDD" id="cd14279">
    <property type="entry name" value="CUE"/>
    <property type="match status" value="1"/>
</dbReference>
<dbReference type="GO" id="GO:0005737">
    <property type="term" value="C:cytoplasm"/>
    <property type="evidence" value="ECO:0007669"/>
    <property type="project" value="TreeGrafter"/>
</dbReference>
<feature type="domain" description="CUE" evidence="2">
    <location>
        <begin position="138"/>
        <end position="181"/>
    </location>
</feature>
<evidence type="ECO:0000313" key="4">
    <source>
        <dbReference type="Proteomes" id="UP000193067"/>
    </source>
</evidence>
<gene>
    <name evidence="3" type="ORF">PYCCODRAFT_1474392</name>
</gene>
<evidence type="ECO:0000313" key="3">
    <source>
        <dbReference type="EMBL" id="OSD07015.1"/>
    </source>
</evidence>
<dbReference type="SUPFAM" id="SSF46934">
    <property type="entry name" value="UBA-like"/>
    <property type="match status" value="1"/>
</dbReference>
<feature type="compositionally biased region" description="Low complexity" evidence="1">
    <location>
        <begin position="107"/>
        <end position="122"/>
    </location>
</feature>
<feature type="compositionally biased region" description="Low complexity" evidence="1">
    <location>
        <begin position="236"/>
        <end position="248"/>
    </location>
</feature>
<dbReference type="STRING" id="1353009.A0A1Y2J0S6"/>
<feature type="compositionally biased region" description="Polar residues" evidence="1">
    <location>
        <begin position="294"/>
        <end position="310"/>
    </location>
</feature>
<name>A0A1Y2J0S6_TRAC3</name>
<dbReference type="SMART" id="SM00546">
    <property type="entry name" value="CUE"/>
    <property type="match status" value="1"/>
</dbReference>
<dbReference type="OrthoDB" id="9942608at2759"/>
<feature type="region of interest" description="Disordered" evidence="1">
    <location>
        <begin position="291"/>
        <end position="470"/>
    </location>
</feature>
<feature type="region of interest" description="Disordered" evidence="1">
    <location>
        <begin position="1"/>
        <end position="135"/>
    </location>
</feature>
<sequence length="470" mass="49923">MSVMAEDPATHTSPDASAVQQPTTGAVPEHASALSASSSNGPPEYSSLPETENQENIPRASSDEAHPQPAARTDASAGNPFLDTAEPTPALPPRPEETPAAAEHDMAAATATPAPAPGGEHATSVHPDTRADEAADVQVHPQVAALRAMFPDFDVAILQSVLESVNGDQERAVDVLLGMSDPEYVSTQNANQPEQSSLDLDEQLARQLMMEDQQQMQRHATGDSWPRRDQINVPYQPRQAQGAQARQQTVPASERRTDLEEIQRTMGQLAESGKRTFSSIVSKVKAKINEYESSRNGGQSSAAASTSPQWGNAPPTQIDRHTASQAYQQHYYEPEPNPTPASEQSISLHGPAYGQGQQLQGYDLDTHVAQPNPVPAAAASPIPTPGVGSGRPITPTGLGQQLSPAASPRPSGDVPRPPPTTSGSPVNPAKIGLLPKRPVSLLNANSPPPTRPTDEDDDLEYVENPFDEHK</sequence>
<dbReference type="Gene3D" id="1.10.8.10">
    <property type="entry name" value="DNA helicase RuvA subunit, C-terminal domain"/>
    <property type="match status" value="1"/>
</dbReference>
<dbReference type="AlphaFoldDB" id="A0A1Y2J0S6"/>
<feature type="compositionally biased region" description="Polar residues" evidence="1">
    <location>
        <begin position="10"/>
        <end position="24"/>
    </location>
</feature>
<dbReference type="GO" id="GO:0031624">
    <property type="term" value="F:ubiquitin conjugating enzyme binding"/>
    <property type="evidence" value="ECO:0007669"/>
    <property type="project" value="TreeGrafter"/>
</dbReference>